<evidence type="ECO:0000313" key="3">
    <source>
        <dbReference type="Proteomes" id="UP001433638"/>
    </source>
</evidence>
<proteinExistence type="predicted"/>
<reference evidence="2" key="1">
    <citation type="submission" date="2024-06" db="EMBL/GenBank/DDBJ databases">
        <title>Genome sequence of Vogesella sp. MAHUQ-64.</title>
        <authorList>
            <person name="Huq M.A."/>
        </authorList>
    </citation>
    <scope>NUCLEOTIDE SEQUENCE</scope>
    <source>
        <strain evidence="2">MAHUQ-64</strain>
    </source>
</reference>
<organism evidence="2 3">
    <name type="scientific">Vogesella oryzagri</name>
    <dbReference type="NCBI Taxonomy" id="3160864"/>
    <lineage>
        <taxon>Bacteria</taxon>
        <taxon>Pseudomonadati</taxon>
        <taxon>Pseudomonadota</taxon>
        <taxon>Betaproteobacteria</taxon>
        <taxon>Neisseriales</taxon>
        <taxon>Chromobacteriaceae</taxon>
        <taxon>Vogesella</taxon>
    </lineage>
</organism>
<feature type="transmembrane region" description="Helical" evidence="1">
    <location>
        <begin position="21"/>
        <end position="39"/>
    </location>
</feature>
<keyword evidence="1" id="KW-0472">Membrane</keyword>
<dbReference type="EMBL" id="JBEFLD010000002">
    <property type="protein sequence ID" value="MEQ6289965.1"/>
    <property type="molecule type" value="Genomic_DNA"/>
</dbReference>
<evidence type="ECO:0000313" key="2">
    <source>
        <dbReference type="EMBL" id="MEQ6289965.1"/>
    </source>
</evidence>
<name>A0ABV1M2U2_9NEIS</name>
<gene>
    <name evidence="2" type="ORF">ABNW52_04970</name>
</gene>
<accession>A0ABV1M2U2</accession>
<evidence type="ECO:0008006" key="4">
    <source>
        <dbReference type="Google" id="ProtNLM"/>
    </source>
</evidence>
<dbReference type="Proteomes" id="UP001433638">
    <property type="component" value="Unassembled WGS sequence"/>
</dbReference>
<protein>
    <recommendedName>
        <fullName evidence="4">ABC transporter permease</fullName>
    </recommendedName>
</protein>
<keyword evidence="3" id="KW-1185">Reference proteome</keyword>
<keyword evidence="1" id="KW-1133">Transmembrane helix</keyword>
<sequence>MLPLRRLLARLWHDPATRWPLAMLLIMLLLMLIVWLFGLDAPVGYSQPLPPPAANAVAV</sequence>
<evidence type="ECO:0000256" key="1">
    <source>
        <dbReference type="SAM" id="Phobius"/>
    </source>
</evidence>
<comment type="caution">
    <text evidence="2">The sequence shown here is derived from an EMBL/GenBank/DDBJ whole genome shotgun (WGS) entry which is preliminary data.</text>
</comment>
<dbReference type="RefSeq" id="WP_349584839.1">
    <property type="nucleotide sequence ID" value="NZ_JBEFLD010000002.1"/>
</dbReference>
<keyword evidence="1" id="KW-0812">Transmembrane</keyword>